<dbReference type="eggNOG" id="arCOG04233">
    <property type="taxonomic scope" value="Archaea"/>
</dbReference>
<feature type="region of interest" description="Disordered" evidence="2">
    <location>
        <begin position="46"/>
        <end position="65"/>
    </location>
</feature>
<accession>F2KSX0</accession>
<dbReference type="Gene3D" id="3.40.50.1980">
    <property type="entry name" value="Nitrogenase molybdenum iron protein domain"/>
    <property type="match status" value="2"/>
</dbReference>
<dbReference type="AlphaFoldDB" id="F2KSX0"/>
<evidence type="ECO:0000259" key="3">
    <source>
        <dbReference type="PROSITE" id="PS50983"/>
    </source>
</evidence>
<dbReference type="NCBIfam" id="NF038402">
    <property type="entry name" value="TroA_like"/>
    <property type="match status" value="1"/>
</dbReference>
<protein>
    <submittedName>
        <fullName evidence="4">ABC-type transporter, periplasmic subunit</fullName>
    </submittedName>
</protein>
<proteinExistence type="predicted"/>
<dbReference type="Proteomes" id="UP000008136">
    <property type="component" value="Chromosome"/>
</dbReference>
<dbReference type="STRING" id="693661.Arcve_1004"/>
<organism evidence="4 5">
    <name type="scientific">Archaeoglobus veneficus (strain DSM 11195 / SNP6)</name>
    <dbReference type="NCBI Taxonomy" id="693661"/>
    <lineage>
        <taxon>Archaea</taxon>
        <taxon>Methanobacteriati</taxon>
        <taxon>Methanobacteriota</taxon>
        <taxon>Archaeoglobi</taxon>
        <taxon>Archaeoglobales</taxon>
        <taxon>Archaeoglobaceae</taxon>
        <taxon>Archaeoglobus</taxon>
    </lineage>
</organism>
<dbReference type="SUPFAM" id="SSF53807">
    <property type="entry name" value="Helical backbone' metal receptor"/>
    <property type="match status" value="1"/>
</dbReference>
<sequence>MDIFKYRSMWATNLSDLGVGEMKDRVVLIILLSLLIAGCSASQPESTSVTPAQSPASYVNNSATTPPEVNDSKIIRVVDDLGYEVVITKTPQRIVSLAPSNTEILFALGVGDEVVGVTDYCNYPPEAMNRTKVGGYSTIDVEKVIALNPDLVVAAYGNGLETIEALRGHGLTVIALNPKNLSDVMRNIELLGEVTGCEENASQLVEMMKNRIEEVEKAVANTSRPKVAHIMWHDPIWISGNNTFIDELIRLAGGENVFSDMDGWKIVSIEDILERNPDVIIVNSGTGMGGGENALYEWAVSELKDVSAVKNGRVYVIDADIISRPSYRLVYALEEIAGFLHPECFGAESESASKFAYSAVTQG</sequence>
<evidence type="ECO:0000313" key="5">
    <source>
        <dbReference type="Proteomes" id="UP000008136"/>
    </source>
</evidence>
<dbReference type="PROSITE" id="PS50983">
    <property type="entry name" value="FE_B12_PBP"/>
    <property type="match status" value="1"/>
</dbReference>
<dbReference type="Pfam" id="PF01497">
    <property type="entry name" value="Peripla_BP_2"/>
    <property type="match status" value="1"/>
</dbReference>
<dbReference type="EMBL" id="CP002588">
    <property type="protein sequence ID" value="AEA47015.1"/>
    <property type="molecule type" value="Genomic_DNA"/>
</dbReference>
<dbReference type="CDD" id="cd01144">
    <property type="entry name" value="BtuF"/>
    <property type="match status" value="1"/>
</dbReference>
<keyword evidence="5" id="KW-1185">Reference proteome</keyword>
<dbReference type="InterPro" id="IPR050902">
    <property type="entry name" value="ABC_Transporter_SBP"/>
</dbReference>
<dbReference type="InterPro" id="IPR002491">
    <property type="entry name" value="ABC_transptr_periplasmic_BD"/>
</dbReference>
<keyword evidence="1" id="KW-0732">Signal</keyword>
<feature type="domain" description="Fe/B12 periplasmic-binding" evidence="3">
    <location>
        <begin position="93"/>
        <end position="344"/>
    </location>
</feature>
<evidence type="ECO:0000256" key="1">
    <source>
        <dbReference type="ARBA" id="ARBA00022729"/>
    </source>
</evidence>
<dbReference type="KEGG" id="ave:Arcve_1004"/>
<name>F2KSX0_ARCVS</name>
<dbReference type="HOGENOM" id="CLU_038034_2_8_2"/>
<gene>
    <name evidence="4" type="ordered locus">Arcve_1004</name>
</gene>
<dbReference type="InterPro" id="IPR054828">
    <property type="entry name" value="Vit_B12_bind_prot"/>
</dbReference>
<dbReference type="PANTHER" id="PTHR30535">
    <property type="entry name" value="VITAMIN B12-BINDING PROTEIN"/>
    <property type="match status" value="1"/>
</dbReference>
<evidence type="ECO:0000313" key="4">
    <source>
        <dbReference type="EMBL" id="AEA47015.1"/>
    </source>
</evidence>
<reference evidence="4 5" key="1">
    <citation type="submission" date="2011-03" db="EMBL/GenBank/DDBJ databases">
        <title>The complete genome of Archaeoglobus veneficus SNP6.</title>
        <authorList>
            <consortium name="US DOE Joint Genome Institute (JGI-PGF)"/>
            <person name="Lucas S."/>
            <person name="Copeland A."/>
            <person name="Lapidus A."/>
            <person name="Bruce D."/>
            <person name="Goodwin L."/>
            <person name="Pitluck S."/>
            <person name="Kyrpides N."/>
            <person name="Mavromatis K."/>
            <person name="Pagani I."/>
            <person name="Ivanova N."/>
            <person name="Mikhailova N."/>
            <person name="Lu M."/>
            <person name="Detter J.C."/>
            <person name="Tapia R."/>
            <person name="Han C."/>
            <person name="Land M."/>
            <person name="Hauser L."/>
            <person name="Markowitz V."/>
            <person name="Cheng J.-F."/>
            <person name="Hugenholtz P."/>
            <person name="Woyke T."/>
            <person name="Wu D."/>
            <person name="Spring S."/>
            <person name="Brambilla E."/>
            <person name="Klenk H.-P."/>
            <person name="Eisen J.A."/>
        </authorList>
    </citation>
    <scope>NUCLEOTIDE SEQUENCE [LARGE SCALE GENOMIC DNA]</scope>
    <source>
        <strain>SNP6</strain>
    </source>
</reference>
<dbReference type="PANTHER" id="PTHR30535:SF34">
    <property type="entry name" value="MOLYBDATE-BINDING PROTEIN MOLA"/>
    <property type="match status" value="1"/>
</dbReference>
<evidence type="ECO:0000256" key="2">
    <source>
        <dbReference type="SAM" id="MobiDB-lite"/>
    </source>
</evidence>